<comment type="similarity">
    <text evidence="1">Belongs to the paxM FAD-dependent monooxygenase family.</text>
</comment>
<dbReference type="InterPro" id="IPR002938">
    <property type="entry name" value="FAD-bd"/>
</dbReference>
<keyword evidence="5" id="KW-0503">Monooxygenase</keyword>
<dbReference type="PRINTS" id="PR00420">
    <property type="entry name" value="RNGMNOXGNASE"/>
</dbReference>
<dbReference type="STRING" id="1095630.A0A2J6TKW4"/>
<name>A0A2J6TKW4_9HELO</name>
<evidence type="ECO:0000313" key="7">
    <source>
        <dbReference type="EMBL" id="PMD63654.1"/>
    </source>
</evidence>
<keyword evidence="2" id="KW-0285">Flavoprotein</keyword>
<gene>
    <name evidence="7" type="ORF">K444DRAFT_661083</name>
</gene>
<dbReference type="Gene3D" id="3.50.50.60">
    <property type="entry name" value="FAD/NAD(P)-binding domain"/>
    <property type="match status" value="1"/>
</dbReference>
<dbReference type="InParanoid" id="A0A2J6TKW4"/>
<organism evidence="7 8">
    <name type="scientific">Hyaloscypha bicolor E</name>
    <dbReference type="NCBI Taxonomy" id="1095630"/>
    <lineage>
        <taxon>Eukaryota</taxon>
        <taxon>Fungi</taxon>
        <taxon>Dikarya</taxon>
        <taxon>Ascomycota</taxon>
        <taxon>Pezizomycotina</taxon>
        <taxon>Leotiomycetes</taxon>
        <taxon>Helotiales</taxon>
        <taxon>Hyaloscyphaceae</taxon>
        <taxon>Hyaloscypha</taxon>
        <taxon>Hyaloscypha bicolor</taxon>
    </lineage>
</organism>
<dbReference type="PANTHER" id="PTHR13789:SF215">
    <property type="entry name" value="FAD-BINDING DOMAIN-CONTAINING PROTEIN-RELATED"/>
    <property type="match status" value="1"/>
</dbReference>
<accession>A0A2J6TKW4</accession>
<dbReference type="GO" id="GO:0071949">
    <property type="term" value="F:FAD binding"/>
    <property type="evidence" value="ECO:0007669"/>
    <property type="project" value="InterPro"/>
</dbReference>
<proteinExistence type="inferred from homology"/>
<dbReference type="GeneID" id="36594617"/>
<dbReference type="InterPro" id="IPR036188">
    <property type="entry name" value="FAD/NAD-bd_sf"/>
</dbReference>
<keyword evidence="8" id="KW-1185">Reference proteome</keyword>
<protein>
    <submittedName>
        <fullName evidence="7">Salicylate hydroxylase</fullName>
    </submittedName>
</protein>
<dbReference type="GO" id="GO:0004497">
    <property type="term" value="F:monooxygenase activity"/>
    <property type="evidence" value="ECO:0007669"/>
    <property type="project" value="UniProtKB-KW"/>
</dbReference>
<keyword evidence="4" id="KW-0560">Oxidoreductase</keyword>
<sequence length="439" mass="48560">MESAVVSRLKVIIVGAGIAGFSAAISCRRAGHDVQIYERSALNNELGAAIHVCPNASRGLLAWGLDPVRARFVTCKKSYRAHAASLEKFHTSDESYVPSTFGAPWFFAHRVDLHEELKILATQTEGQGKPAVVHLKSEVSEYEPEAGRITLTDGTTVSGDLIIAADGVHTKAVEAILGAANPALPTTNYNFAYRFLISSKDIASDPETVQFTEDDDGTIKFFIGKDNRLVSYPCRNNEEHNFVAIFHSDENVVHEDWQTSVDKSVLLHRYSDFHPAVLAVLEKANDIKQWPLLFRAPISTWHKGKLVLIGDAAHPMLPHQGQGGAQAIEDSVVLGIALTNCTPEDLESRLQLFEEVRKNRASVMQIFSNAGQDEAEKIHKDAAKFIPAETVPKTPEDFYKFNFGYDVVRDSKQAMERLNPGWELPSTFFEKEPEAGVYP</sequence>
<evidence type="ECO:0000256" key="4">
    <source>
        <dbReference type="ARBA" id="ARBA00023002"/>
    </source>
</evidence>
<dbReference type="SUPFAM" id="SSF54373">
    <property type="entry name" value="FAD-linked reductases, C-terminal domain"/>
    <property type="match status" value="1"/>
</dbReference>
<dbReference type="RefSeq" id="XP_024740558.1">
    <property type="nucleotide sequence ID" value="XM_024886540.1"/>
</dbReference>
<dbReference type="Pfam" id="PF01494">
    <property type="entry name" value="FAD_binding_3"/>
    <property type="match status" value="1"/>
</dbReference>
<evidence type="ECO:0000256" key="2">
    <source>
        <dbReference type="ARBA" id="ARBA00022630"/>
    </source>
</evidence>
<evidence type="ECO:0000259" key="6">
    <source>
        <dbReference type="Pfam" id="PF01494"/>
    </source>
</evidence>
<feature type="domain" description="FAD-binding" evidence="6">
    <location>
        <begin position="9"/>
        <end position="362"/>
    </location>
</feature>
<dbReference type="Proteomes" id="UP000235371">
    <property type="component" value="Unassembled WGS sequence"/>
</dbReference>
<dbReference type="PANTHER" id="PTHR13789">
    <property type="entry name" value="MONOOXYGENASE"/>
    <property type="match status" value="1"/>
</dbReference>
<evidence type="ECO:0000256" key="5">
    <source>
        <dbReference type="ARBA" id="ARBA00023033"/>
    </source>
</evidence>
<evidence type="ECO:0000256" key="3">
    <source>
        <dbReference type="ARBA" id="ARBA00022827"/>
    </source>
</evidence>
<dbReference type="InterPro" id="IPR050493">
    <property type="entry name" value="FAD-dep_Monooxygenase_BioMet"/>
</dbReference>
<reference evidence="7 8" key="1">
    <citation type="submission" date="2016-04" db="EMBL/GenBank/DDBJ databases">
        <title>A degradative enzymes factory behind the ericoid mycorrhizal symbiosis.</title>
        <authorList>
            <consortium name="DOE Joint Genome Institute"/>
            <person name="Martino E."/>
            <person name="Morin E."/>
            <person name="Grelet G."/>
            <person name="Kuo A."/>
            <person name="Kohler A."/>
            <person name="Daghino S."/>
            <person name="Barry K."/>
            <person name="Choi C."/>
            <person name="Cichocki N."/>
            <person name="Clum A."/>
            <person name="Copeland A."/>
            <person name="Hainaut M."/>
            <person name="Haridas S."/>
            <person name="Labutti K."/>
            <person name="Lindquist E."/>
            <person name="Lipzen A."/>
            <person name="Khouja H.-R."/>
            <person name="Murat C."/>
            <person name="Ohm R."/>
            <person name="Olson A."/>
            <person name="Spatafora J."/>
            <person name="Veneault-Fourrey C."/>
            <person name="Henrissat B."/>
            <person name="Grigoriev I."/>
            <person name="Martin F."/>
            <person name="Perotto S."/>
        </authorList>
    </citation>
    <scope>NUCLEOTIDE SEQUENCE [LARGE SCALE GENOMIC DNA]</scope>
    <source>
        <strain evidence="7 8">E</strain>
    </source>
</reference>
<dbReference type="SUPFAM" id="SSF51905">
    <property type="entry name" value="FAD/NAD(P)-binding domain"/>
    <property type="match status" value="1"/>
</dbReference>
<evidence type="ECO:0000256" key="1">
    <source>
        <dbReference type="ARBA" id="ARBA00007992"/>
    </source>
</evidence>
<evidence type="ECO:0000313" key="8">
    <source>
        <dbReference type="Proteomes" id="UP000235371"/>
    </source>
</evidence>
<dbReference type="OrthoDB" id="9993796at2759"/>
<keyword evidence="3" id="KW-0274">FAD</keyword>
<dbReference type="AlphaFoldDB" id="A0A2J6TKW4"/>
<dbReference type="EMBL" id="KZ613780">
    <property type="protein sequence ID" value="PMD63654.1"/>
    <property type="molecule type" value="Genomic_DNA"/>
</dbReference>